<keyword evidence="4" id="KW-0687">Ribonucleoprotein</keyword>
<dbReference type="SMART" id="SM00320">
    <property type="entry name" value="WD40"/>
    <property type="match status" value="7"/>
</dbReference>
<dbReference type="Proteomes" id="UP000283634">
    <property type="component" value="Unassembled WGS sequence"/>
</dbReference>
<dbReference type="SUPFAM" id="SSF50978">
    <property type="entry name" value="WD40 repeat-like"/>
    <property type="match status" value="1"/>
</dbReference>
<evidence type="ECO:0000256" key="2">
    <source>
        <dbReference type="ARBA" id="ARBA00022737"/>
    </source>
</evidence>
<dbReference type="GO" id="GO:0071011">
    <property type="term" value="C:precatalytic spliceosome"/>
    <property type="evidence" value="ECO:0007669"/>
    <property type="project" value="TreeGrafter"/>
</dbReference>
<dbReference type="PRINTS" id="PR00320">
    <property type="entry name" value="GPROTEINBRPT"/>
</dbReference>
<dbReference type="GO" id="GO:0071013">
    <property type="term" value="C:catalytic step 2 spliceosome"/>
    <property type="evidence" value="ECO:0007669"/>
    <property type="project" value="TreeGrafter"/>
</dbReference>
<evidence type="ECO:0000313" key="8">
    <source>
        <dbReference type="Proteomes" id="UP000283634"/>
    </source>
</evidence>
<evidence type="ECO:0000313" key="7">
    <source>
        <dbReference type="EMBL" id="RNF12906.1"/>
    </source>
</evidence>
<reference evidence="7 8" key="1">
    <citation type="journal article" date="2018" name="BMC Genomics">
        <title>Genomic comparison of Trypanosoma conorhini and Trypanosoma rangeli to Trypanosoma cruzi strains of high and low virulence.</title>
        <authorList>
            <person name="Bradwell K.R."/>
            <person name="Koparde V.N."/>
            <person name="Matveyev A.V."/>
            <person name="Serrano M.G."/>
            <person name="Alves J.M."/>
            <person name="Parikh H."/>
            <person name="Huang B."/>
            <person name="Lee V."/>
            <person name="Espinosa-Alvarez O."/>
            <person name="Ortiz P.A."/>
            <person name="Costa-Martins A.G."/>
            <person name="Teixeira M.M."/>
            <person name="Buck G.A."/>
        </authorList>
    </citation>
    <scope>NUCLEOTIDE SEQUENCE [LARGE SCALE GENOMIC DNA]</scope>
    <source>
        <strain evidence="7 8">AM80</strain>
    </source>
</reference>
<dbReference type="InterPro" id="IPR019775">
    <property type="entry name" value="WD40_repeat_CS"/>
</dbReference>
<dbReference type="GO" id="GO:0005840">
    <property type="term" value="C:ribosome"/>
    <property type="evidence" value="ECO:0007669"/>
    <property type="project" value="UniProtKB-KW"/>
</dbReference>
<dbReference type="AlphaFoldDB" id="A0A3R7MCP0"/>
<keyword evidence="3" id="KW-0689">Ribosomal protein</keyword>
<dbReference type="Pfam" id="PF00400">
    <property type="entry name" value="WD40"/>
    <property type="match status" value="5"/>
</dbReference>
<evidence type="ECO:0000256" key="3">
    <source>
        <dbReference type="ARBA" id="ARBA00022980"/>
    </source>
</evidence>
<evidence type="ECO:0000256" key="4">
    <source>
        <dbReference type="ARBA" id="ARBA00023274"/>
    </source>
</evidence>
<dbReference type="CDD" id="cd00200">
    <property type="entry name" value="WD40"/>
    <property type="match status" value="1"/>
</dbReference>
<keyword evidence="8" id="KW-1185">Reference proteome</keyword>
<proteinExistence type="inferred from homology"/>
<comment type="caution">
    <text evidence="7">The sequence shown here is derived from an EMBL/GenBank/DDBJ whole genome shotgun (WGS) entry which is preliminary data.</text>
</comment>
<name>A0A3R7MCP0_TRYRA</name>
<dbReference type="RefSeq" id="XP_029243049.1">
    <property type="nucleotide sequence ID" value="XM_029377159.1"/>
</dbReference>
<dbReference type="Gene3D" id="2.130.10.10">
    <property type="entry name" value="YVTN repeat-like/Quinoprotein amine dehydrogenase"/>
    <property type="match status" value="1"/>
</dbReference>
<feature type="repeat" description="WD" evidence="6">
    <location>
        <begin position="279"/>
        <end position="320"/>
    </location>
</feature>
<feature type="repeat" description="WD" evidence="6">
    <location>
        <begin position="431"/>
        <end position="459"/>
    </location>
</feature>
<comment type="similarity">
    <text evidence="5">Belongs to the WD repeat PRL1/PRL2 family.</text>
</comment>
<dbReference type="GeneID" id="40323997"/>
<evidence type="ECO:0000256" key="1">
    <source>
        <dbReference type="ARBA" id="ARBA00022574"/>
    </source>
</evidence>
<dbReference type="InterPro" id="IPR001680">
    <property type="entry name" value="WD40_rpt"/>
</dbReference>
<dbReference type="InterPro" id="IPR045241">
    <property type="entry name" value="Prp46/PLRG1-like"/>
</dbReference>
<organism evidence="7 8">
    <name type="scientific">Trypanosoma rangeli</name>
    <dbReference type="NCBI Taxonomy" id="5698"/>
    <lineage>
        <taxon>Eukaryota</taxon>
        <taxon>Discoba</taxon>
        <taxon>Euglenozoa</taxon>
        <taxon>Kinetoplastea</taxon>
        <taxon>Metakinetoplastina</taxon>
        <taxon>Trypanosomatida</taxon>
        <taxon>Trypanosomatidae</taxon>
        <taxon>Trypanosoma</taxon>
        <taxon>Herpetosoma</taxon>
    </lineage>
</organism>
<dbReference type="InterPro" id="IPR015943">
    <property type="entry name" value="WD40/YVTN_repeat-like_dom_sf"/>
</dbReference>
<dbReference type="PROSITE" id="PS00678">
    <property type="entry name" value="WD_REPEATS_1"/>
    <property type="match status" value="2"/>
</dbReference>
<sequence length="459" mass="49763">MTWQKCGGVVAVRRTMRSGVGELVWENAHTAREVRGVAFLGIPQATDPGWVMRKHALLRAEYPQSAPPPATAMEEVVEGGNGNALMLLPTAKPRGESEVPMTQKRARGEDAVISIDPKVLKSRITAVSTTAPAGVQDDETYVPPSTWKLSKVLVGHRGWVWCAAVEPNNSWFVTGGGDAVVKAWDLTTGALKLNLTGHKEAVRAVSLSTLSPYMFSGSDDHSVKCWDLERNEIIRDFHGHKGSVHCVGAHPSLDIVLSGGRDKTVRVWDIRTRSCVHILVGHNDSVMSLAVQQADPQVISGGSDGMIYLWDIASGRAFTRLTRHKKPVRGLAINRQGTLTSCGADHIRVWSLPKGDFLFNASATAAGGSNKDEDAPGCRWSCCAFSPRNVLVVGSQEGRLAFYDWGRPRRPPYQLAKTKSIPGTLPGEGGINDVVFDASGSRMITAESDKSVKVWRSKE</sequence>
<evidence type="ECO:0000256" key="6">
    <source>
        <dbReference type="PROSITE-ProRule" id="PRU00221"/>
    </source>
</evidence>
<keyword evidence="2" id="KW-0677">Repeat</keyword>
<dbReference type="InterPro" id="IPR020472">
    <property type="entry name" value="WD40_PAC1"/>
</dbReference>
<keyword evidence="1 6" id="KW-0853">WD repeat</keyword>
<dbReference type="VEuPathDB" id="TriTrypDB:TRSC58_00843"/>
<dbReference type="GO" id="GO:0000398">
    <property type="term" value="P:mRNA splicing, via spliceosome"/>
    <property type="evidence" value="ECO:0007669"/>
    <property type="project" value="InterPro"/>
</dbReference>
<dbReference type="OrthoDB" id="10256122at2759"/>
<dbReference type="PANTHER" id="PTHR19923">
    <property type="entry name" value="WD40 REPEAT PROTEINPRL1/PRL2-RELATED"/>
    <property type="match status" value="1"/>
</dbReference>
<evidence type="ECO:0000256" key="5">
    <source>
        <dbReference type="ARBA" id="ARBA00025726"/>
    </source>
</evidence>
<feature type="repeat" description="WD" evidence="6">
    <location>
        <begin position="153"/>
        <end position="194"/>
    </location>
</feature>
<dbReference type="InterPro" id="IPR036322">
    <property type="entry name" value="WD40_repeat_dom_sf"/>
</dbReference>
<protein>
    <submittedName>
        <fullName evidence="7">Pleiotropic regulator 1</fullName>
    </submittedName>
</protein>
<dbReference type="GO" id="GO:0000974">
    <property type="term" value="C:Prp19 complex"/>
    <property type="evidence" value="ECO:0007669"/>
    <property type="project" value="TreeGrafter"/>
</dbReference>
<feature type="repeat" description="WD" evidence="6">
    <location>
        <begin position="195"/>
        <end position="236"/>
    </location>
</feature>
<dbReference type="OMA" id="HSVKCWD"/>
<dbReference type="FunFam" id="2.130.10.10:FF:000347">
    <property type="entry name" value="Pre-mRNA-splicing factor PRP46, putative"/>
    <property type="match status" value="1"/>
</dbReference>
<dbReference type="PANTHER" id="PTHR19923:SF0">
    <property type="entry name" value="PLEIOTROPIC REGULATOR 1"/>
    <property type="match status" value="1"/>
</dbReference>
<dbReference type="EMBL" id="MKGL01000001">
    <property type="protein sequence ID" value="RNF12906.1"/>
    <property type="molecule type" value="Genomic_DNA"/>
</dbReference>
<gene>
    <name evidence="7" type="ORF">TraAM80_00064</name>
</gene>
<dbReference type="PROSITE" id="PS50294">
    <property type="entry name" value="WD_REPEATS_REGION"/>
    <property type="match status" value="5"/>
</dbReference>
<feature type="repeat" description="WD" evidence="6">
    <location>
        <begin position="237"/>
        <end position="278"/>
    </location>
</feature>
<accession>A0A3R7MCP0</accession>
<dbReference type="PROSITE" id="PS50082">
    <property type="entry name" value="WD_REPEATS_2"/>
    <property type="match status" value="5"/>
</dbReference>